<evidence type="ECO:0000256" key="1">
    <source>
        <dbReference type="ARBA" id="ARBA00004752"/>
    </source>
</evidence>
<evidence type="ECO:0000259" key="9">
    <source>
        <dbReference type="Pfam" id="PF01225"/>
    </source>
</evidence>
<dbReference type="GO" id="GO:0016881">
    <property type="term" value="F:acid-amino acid ligase activity"/>
    <property type="evidence" value="ECO:0007669"/>
    <property type="project" value="InterPro"/>
</dbReference>
<dbReference type="NCBIfam" id="NF001126">
    <property type="entry name" value="PRK00139.1-4"/>
    <property type="match status" value="1"/>
</dbReference>
<dbReference type="SUPFAM" id="SSF63418">
    <property type="entry name" value="MurE/MurF N-terminal domain"/>
    <property type="match status" value="1"/>
</dbReference>
<comment type="similarity">
    <text evidence="2">Belongs to the MurCDEF family. MurE subfamily.</text>
</comment>
<dbReference type="Pfam" id="PF08245">
    <property type="entry name" value="Mur_ligase_M"/>
    <property type="match status" value="1"/>
</dbReference>
<keyword evidence="5 8" id="KW-0573">Peptidoglycan synthesis</keyword>
<dbReference type="Gene3D" id="3.40.1390.10">
    <property type="entry name" value="MurE/MurF, N-terminal domain"/>
    <property type="match status" value="1"/>
</dbReference>
<sequence length="513" mass="57062">MHIPFEQIPAVTLLRLFGLASPIISGITYNSQLVKPQFAFVAIMGENTDGHMYIKQAIELEASVIIGTDEDILSQFSAQYPHVTFVLVEDAREAMAHVADYFYGNIQERLIKVGVTGTNGKTTVSTYVQHLFNLLHIPCGMLGTTGIWKSNGKMDFDKSTPTTPMSVDVHHIFHELHRTYHKAAAMEVSSIALDQKRVAGIQFDIAIHTNFSEEHLEYHKTMEHYKKSKLLLFQQAAVSIVNLDDVGMAEDILRSAPKQVITYSQNLLSNADLIWTDCHHHEQGMIYTIYYEENKYIVSVPLYGEYNAGNLTAAIAAALSLGINMEEIVSVLPNMKQAEGRFQVIHAPENRKIVIDYAHTPVALDQILTQVRHIPHNRLIAMIAGIGIRDFGKMPKMARAAEGKADAIVVTVDHPGFNDPKKVIQHVLNGFSNPAEPIFTADTRREGVIKALEQSKPNDIVLLTSGCINGCQIVEGEYIPHSDEAIIREFFSGTQLVQTMEVGDEDSICVTQI</sequence>
<dbReference type="RefSeq" id="WP_069937009.1">
    <property type="nucleotide sequence ID" value="NZ_MAMP01000002.1"/>
</dbReference>
<dbReference type="InterPro" id="IPR035911">
    <property type="entry name" value="MurE/MurF_N"/>
</dbReference>
<dbReference type="STRING" id="1714016.BA724_14670"/>
<dbReference type="InterPro" id="IPR036615">
    <property type="entry name" value="Mur_ligase_C_dom_sf"/>
</dbReference>
<dbReference type="InterPro" id="IPR005761">
    <property type="entry name" value="UDP-N-AcMur-Glu-dNH2Pim_ligase"/>
</dbReference>
<dbReference type="InterPro" id="IPR036565">
    <property type="entry name" value="Mur-like_cat_sf"/>
</dbReference>
<dbReference type="GO" id="GO:0005524">
    <property type="term" value="F:ATP binding"/>
    <property type="evidence" value="ECO:0007669"/>
    <property type="project" value="InterPro"/>
</dbReference>
<dbReference type="EMBL" id="MAMP01000002">
    <property type="protein sequence ID" value="OES46469.1"/>
    <property type="molecule type" value="Genomic_DNA"/>
</dbReference>
<dbReference type="InterPro" id="IPR013221">
    <property type="entry name" value="Mur_ligase_cen"/>
</dbReference>
<dbReference type="InterPro" id="IPR004101">
    <property type="entry name" value="Mur_ligase_C"/>
</dbReference>
<dbReference type="UniPathway" id="UPA00219"/>
<keyword evidence="12" id="KW-0436">Ligase</keyword>
<organism evidence="12 13">
    <name type="scientific">Domibacillus iocasae</name>
    <dbReference type="NCBI Taxonomy" id="1714016"/>
    <lineage>
        <taxon>Bacteria</taxon>
        <taxon>Bacillati</taxon>
        <taxon>Bacillota</taxon>
        <taxon>Bacilli</taxon>
        <taxon>Bacillales</taxon>
        <taxon>Bacillaceae</taxon>
        <taxon>Domibacillus</taxon>
    </lineage>
</organism>
<evidence type="ECO:0000256" key="3">
    <source>
        <dbReference type="ARBA" id="ARBA00022618"/>
    </source>
</evidence>
<comment type="pathway">
    <text evidence="1 8">Cell wall biogenesis; peptidoglycan biosynthesis.</text>
</comment>
<keyword evidence="13" id="KW-1185">Reference proteome</keyword>
<dbReference type="NCBIfam" id="TIGR01085">
    <property type="entry name" value="murE"/>
    <property type="match status" value="1"/>
</dbReference>
<dbReference type="SUPFAM" id="SSF53244">
    <property type="entry name" value="MurD-like peptide ligases, peptide-binding domain"/>
    <property type="match status" value="1"/>
</dbReference>
<keyword evidence="7 8" id="KW-0961">Cell wall biogenesis/degradation</keyword>
<dbReference type="OrthoDB" id="9800958at2"/>
<comment type="caution">
    <text evidence="12">The sequence shown here is derived from an EMBL/GenBank/DDBJ whole genome shotgun (WGS) entry which is preliminary data.</text>
</comment>
<dbReference type="Pfam" id="PF01225">
    <property type="entry name" value="Mur_ligase"/>
    <property type="match status" value="1"/>
</dbReference>
<dbReference type="GO" id="GO:0051301">
    <property type="term" value="P:cell division"/>
    <property type="evidence" value="ECO:0007669"/>
    <property type="project" value="UniProtKB-KW"/>
</dbReference>
<keyword evidence="3 8" id="KW-0132">Cell division</keyword>
<dbReference type="PANTHER" id="PTHR23135:SF4">
    <property type="entry name" value="UDP-N-ACETYLMURAMOYL-L-ALANYL-D-GLUTAMATE--2,6-DIAMINOPIMELATE LIGASE MURE HOMOLOG, CHLOROPLASTIC"/>
    <property type="match status" value="1"/>
</dbReference>
<feature type="domain" description="Mur ligase central" evidence="11">
    <location>
        <begin position="115"/>
        <end position="318"/>
    </location>
</feature>
<evidence type="ECO:0000313" key="12">
    <source>
        <dbReference type="EMBL" id="OES46469.1"/>
    </source>
</evidence>
<dbReference type="GO" id="GO:0005737">
    <property type="term" value="C:cytoplasm"/>
    <property type="evidence" value="ECO:0007669"/>
    <property type="project" value="UniProtKB-SubCell"/>
</dbReference>
<dbReference type="Proteomes" id="UP000095658">
    <property type="component" value="Unassembled WGS sequence"/>
</dbReference>
<dbReference type="Gene3D" id="3.90.190.20">
    <property type="entry name" value="Mur ligase, C-terminal domain"/>
    <property type="match status" value="1"/>
</dbReference>
<feature type="domain" description="Mur ligase C-terminal" evidence="10">
    <location>
        <begin position="340"/>
        <end position="465"/>
    </location>
</feature>
<evidence type="ECO:0000259" key="11">
    <source>
        <dbReference type="Pfam" id="PF08245"/>
    </source>
</evidence>
<evidence type="ECO:0000256" key="5">
    <source>
        <dbReference type="ARBA" id="ARBA00022984"/>
    </source>
</evidence>
<dbReference type="SUPFAM" id="SSF53623">
    <property type="entry name" value="MurD-like peptide ligases, catalytic domain"/>
    <property type="match status" value="1"/>
</dbReference>
<dbReference type="InterPro" id="IPR000713">
    <property type="entry name" value="Mur_ligase_N"/>
</dbReference>
<evidence type="ECO:0000256" key="8">
    <source>
        <dbReference type="RuleBase" id="RU004135"/>
    </source>
</evidence>
<evidence type="ECO:0000313" key="13">
    <source>
        <dbReference type="Proteomes" id="UP000095658"/>
    </source>
</evidence>
<reference evidence="12 13" key="1">
    <citation type="submission" date="2016-06" db="EMBL/GenBank/DDBJ databases">
        <title>Domibacillus iocasae genome sequencing.</title>
        <authorList>
            <person name="Verma A."/>
            <person name="Pal Y."/>
            <person name="Ojha A.K."/>
            <person name="Krishnamurthi S."/>
        </authorList>
    </citation>
    <scope>NUCLEOTIDE SEQUENCE [LARGE SCALE GENOMIC DNA]</scope>
    <source>
        <strain evidence="12 13">DSM 29979</strain>
    </source>
</reference>
<evidence type="ECO:0000256" key="2">
    <source>
        <dbReference type="ARBA" id="ARBA00005898"/>
    </source>
</evidence>
<name>A0A1E7DTW4_9BACI</name>
<proteinExistence type="inferred from homology"/>
<dbReference type="Pfam" id="PF02875">
    <property type="entry name" value="Mur_ligase_C"/>
    <property type="match status" value="1"/>
</dbReference>
<evidence type="ECO:0000256" key="4">
    <source>
        <dbReference type="ARBA" id="ARBA00022960"/>
    </source>
</evidence>
<keyword evidence="6 8" id="KW-0131">Cell cycle</keyword>
<feature type="domain" description="Mur ligase N-terminal catalytic" evidence="9">
    <location>
        <begin position="24"/>
        <end position="103"/>
    </location>
</feature>
<evidence type="ECO:0000256" key="7">
    <source>
        <dbReference type="ARBA" id="ARBA00023316"/>
    </source>
</evidence>
<gene>
    <name evidence="12" type="ORF">BA724_14670</name>
</gene>
<protein>
    <submittedName>
        <fullName evidence="12">UDP-N-acetylmuramoylalanyl-D-glutamate--2, 6-diaminopimelate ligase</fullName>
    </submittedName>
</protein>
<dbReference type="PANTHER" id="PTHR23135">
    <property type="entry name" value="MUR LIGASE FAMILY MEMBER"/>
    <property type="match status" value="1"/>
</dbReference>
<dbReference type="AlphaFoldDB" id="A0A1E7DTW4"/>
<accession>A0A1E7DTW4</accession>
<dbReference type="GO" id="GO:0008360">
    <property type="term" value="P:regulation of cell shape"/>
    <property type="evidence" value="ECO:0007669"/>
    <property type="project" value="UniProtKB-KW"/>
</dbReference>
<dbReference type="Gene3D" id="3.40.1190.10">
    <property type="entry name" value="Mur-like, catalytic domain"/>
    <property type="match status" value="1"/>
</dbReference>
<dbReference type="GO" id="GO:0071555">
    <property type="term" value="P:cell wall organization"/>
    <property type="evidence" value="ECO:0007669"/>
    <property type="project" value="UniProtKB-KW"/>
</dbReference>
<keyword evidence="4 8" id="KW-0133">Cell shape</keyword>
<dbReference type="GO" id="GO:0009252">
    <property type="term" value="P:peptidoglycan biosynthetic process"/>
    <property type="evidence" value="ECO:0007669"/>
    <property type="project" value="UniProtKB-UniPathway"/>
</dbReference>
<comment type="subcellular location">
    <subcellularLocation>
        <location evidence="8">Cytoplasm</location>
    </subcellularLocation>
</comment>
<evidence type="ECO:0000259" key="10">
    <source>
        <dbReference type="Pfam" id="PF02875"/>
    </source>
</evidence>
<evidence type="ECO:0000256" key="6">
    <source>
        <dbReference type="ARBA" id="ARBA00023306"/>
    </source>
</evidence>